<sequence length="294" mass="33486">MVRRRAVDILTAQRVRARDYLGEIKALFEWVQGNIRYTRDPHRVELLHSARRMLELRAGDCDDMTILLGAMLQSIGHPVRIVVIGPNARRPDLFSHVYPEVQFRGRWIAADATVPHPMGWKPRAIVKKVISLQRRPVMSMSDIDDGLGQPYGAAELVEAVRTSGLQPRDPRVRGVWDALRARGMLSRDPWVRRLLLRLWRQGLPPGNRPRSAGRLDAALRSSDQPGYQAPAASAYYPSAYSATYPSAVPYYPGARYYAGGTRYYPRPAPDRWRYPARPVAAPAPRYYRPTVRRH</sequence>
<dbReference type="InterPro" id="IPR002931">
    <property type="entry name" value="Transglutaminase-like"/>
</dbReference>
<evidence type="ECO:0000313" key="3">
    <source>
        <dbReference type="Proteomes" id="UP000006072"/>
    </source>
</evidence>
<dbReference type="SMART" id="SM00460">
    <property type="entry name" value="TGc"/>
    <property type="match status" value="1"/>
</dbReference>
<protein>
    <submittedName>
        <fullName evidence="2">Transglutaminase domain-containing protein</fullName>
    </submittedName>
</protein>
<organism evidence="2 3">
    <name type="scientific">Mycolicibacterium vaccae ATCC 25954</name>
    <dbReference type="NCBI Taxonomy" id="1194972"/>
    <lineage>
        <taxon>Bacteria</taxon>
        <taxon>Bacillati</taxon>
        <taxon>Actinomycetota</taxon>
        <taxon>Actinomycetes</taxon>
        <taxon>Mycobacteriales</taxon>
        <taxon>Mycobacteriaceae</taxon>
        <taxon>Mycolicibacterium</taxon>
    </lineage>
</organism>
<dbReference type="EMBL" id="ALQA01000022">
    <property type="protein sequence ID" value="EJZ09486.1"/>
    <property type="molecule type" value="Genomic_DNA"/>
</dbReference>
<dbReference type="Gene3D" id="3.10.620.30">
    <property type="match status" value="1"/>
</dbReference>
<reference evidence="2 3" key="1">
    <citation type="journal article" date="2012" name="J. Bacteriol.">
        <title>Complete Genome Sequence of Mycobacterium vaccae Type Strain ATCC 25954.</title>
        <authorList>
            <person name="Ho Y.S."/>
            <person name="Adroub S.A."/>
            <person name="Abadi M."/>
            <person name="Al Alwan B."/>
            <person name="Alkhateeb R."/>
            <person name="Gao G."/>
            <person name="Ragab A."/>
            <person name="Ali S."/>
            <person name="van Soolingen D."/>
            <person name="Bitter W."/>
            <person name="Pain A."/>
            <person name="Abdallah A.M."/>
        </authorList>
    </citation>
    <scope>NUCLEOTIDE SEQUENCE [LARGE SCALE GENOMIC DNA]</scope>
    <source>
        <strain evidence="2 3">ATCC 25954</strain>
    </source>
</reference>
<name>K0URP4_MYCVA</name>
<dbReference type="Proteomes" id="UP000006072">
    <property type="component" value="Unassembled WGS sequence"/>
</dbReference>
<dbReference type="InterPro" id="IPR038765">
    <property type="entry name" value="Papain-like_cys_pep_sf"/>
</dbReference>
<dbReference type="AlphaFoldDB" id="K0URP4"/>
<proteinExistence type="predicted"/>
<evidence type="ECO:0000313" key="2">
    <source>
        <dbReference type="EMBL" id="EJZ09486.1"/>
    </source>
</evidence>
<keyword evidence="3" id="KW-1185">Reference proteome</keyword>
<dbReference type="HOGENOM" id="CLU_946025_0_0_11"/>
<gene>
    <name evidence="2" type="ORF">MVAC_12471</name>
</gene>
<comment type="caution">
    <text evidence="2">The sequence shown here is derived from an EMBL/GenBank/DDBJ whole genome shotgun (WGS) entry which is preliminary data.</text>
</comment>
<dbReference type="PATRIC" id="fig|1194972.3.peg.2495"/>
<accession>K0URP4</accession>
<dbReference type="Pfam" id="PF01841">
    <property type="entry name" value="Transglut_core"/>
    <property type="match status" value="1"/>
</dbReference>
<evidence type="ECO:0000259" key="1">
    <source>
        <dbReference type="SMART" id="SM00460"/>
    </source>
</evidence>
<dbReference type="SUPFAM" id="SSF54001">
    <property type="entry name" value="Cysteine proteinases"/>
    <property type="match status" value="1"/>
</dbReference>
<feature type="domain" description="Transglutaminase-like" evidence="1">
    <location>
        <begin position="53"/>
        <end position="114"/>
    </location>
</feature>